<reference evidence="2" key="1">
    <citation type="journal article" name="BMC Genomics">
        <title>Long-read sequencing and de novo genome assembly of marine medaka (Oryzias melastigma).</title>
        <authorList>
            <person name="Liang P."/>
            <person name="Saqib H.S.A."/>
            <person name="Ni X."/>
            <person name="Shen Y."/>
        </authorList>
    </citation>
    <scope>NUCLEOTIDE SEQUENCE</scope>
    <source>
        <strain evidence="2">Bigg-433</strain>
    </source>
</reference>
<sequence length="183" mass="18974">MQTTTLQVMTSVPNLETRSLMEITVKAKRAIDIMEMGNPIMMVIVRVTDAKMNIIGRRERTGRRKIAVSGVTMAAVTATTVLSANVTATATTVLAANVTAARTVTTALAVDVATAGSATTVLAVDVATAGSATTVLAVDVATAGSATMKENMATSMTMAMVMVMVVGVVMDEEDTGNRQKMGQ</sequence>
<feature type="transmembrane region" description="Helical" evidence="1">
    <location>
        <begin position="152"/>
        <end position="170"/>
    </location>
</feature>
<proteinExistence type="predicted"/>
<protein>
    <submittedName>
        <fullName evidence="2">Uncharacterized protein</fullName>
    </submittedName>
</protein>
<keyword evidence="1" id="KW-0472">Membrane</keyword>
<dbReference type="AlphaFoldDB" id="A0A834FJ64"/>
<gene>
    <name evidence="2" type="ORF">FQA47_022223</name>
</gene>
<accession>A0A834FJ64</accession>
<evidence type="ECO:0000313" key="2">
    <source>
        <dbReference type="EMBL" id="KAF6734925.1"/>
    </source>
</evidence>
<keyword evidence="1" id="KW-0812">Transmembrane</keyword>
<keyword evidence="1" id="KW-1133">Transmembrane helix</keyword>
<organism evidence="2 3">
    <name type="scientific">Oryzias melastigma</name>
    <name type="common">Marine medaka</name>
    <dbReference type="NCBI Taxonomy" id="30732"/>
    <lineage>
        <taxon>Eukaryota</taxon>
        <taxon>Metazoa</taxon>
        <taxon>Chordata</taxon>
        <taxon>Craniata</taxon>
        <taxon>Vertebrata</taxon>
        <taxon>Euteleostomi</taxon>
        <taxon>Actinopterygii</taxon>
        <taxon>Neopterygii</taxon>
        <taxon>Teleostei</taxon>
        <taxon>Neoteleostei</taxon>
        <taxon>Acanthomorphata</taxon>
        <taxon>Ovalentaria</taxon>
        <taxon>Atherinomorphae</taxon>
        <taxon>Beloniformes</taxon>
        <taxon>Adrianichthyidae</taxon>
        <taxon>Oryziinae</taxon>
        <taxon>Oryzias</taxon>
    </lineage>
</organism>
<name>A0A834FJ64_ORYME</name>
<evidence type="ECO:0000313" key="3">
    <source>
        <dbReference type="Proteomes" id="UP000646548"/>
    </source>
</evidence>
<dbReference type="EMBL" id="WKFB01000124">
    <property type="protein sequence ID" value="KAF6734925.1"/>
    <property type="molecule type" value="Genomic_DNA"/>
</dbReference>
<comment type="caution">
    <text evidence="2">The sequence shown here is derived from an EMBL/GenBank/DDBJ whole genome shotgun (WGS) entry which is preliminary data.</text>
</comment>
<feature type="transmembrane region" description="Helical" evidence="1">
    <location>
        <begin position="66"/>
        <end position="84"/>
    </location>
</feature>
<dbReference type="Proteomes" id="UP000646548">
    <property type="component" value="Unassembled WGS sequence"/>
</dbReference>
<evidence type="ECO:0000256" key="1">
    <source>
        <dbReference type="SAM" id="Phobius"/>
    </source>
</evidence>